<dbReference type="AlphaFoldDB" id="Q7U732"/>
<dbReference type="KEGG" id="syw:SYNW1154"/>
<dbReference type="InterPro" id="IPR003439">
    <property type="entry name" value="ABC_transporter-like_ATP-bd"/>
</dbReference>
<protein>
    <submittedName>
        <fullName evidence="6">Possible ABC transporter, ATP-binding component</fullName>
    </submittedName>
</protein>
<proteinExistence type="inferred from homology"/>
<dbReference type="EMBL" id="BX569692">
    <property type="protein sequence ID" value="CAE07669.1"/>
    <property type="molecule type" value="Genomic_DNA"/>
</dbReference>
<dbReference type="InterPro" id="IPR015856">
    <property type="entry name" value="ABC_transpr_CbiO/EcfA_su"/>
</dbReference>
<dbReference type="InterPro" id="IPR003593">
    <property type="entry name" value="AAA+_ATPase"/>
</dbReference>
<evidence type="ECO:0000313" key="6">
    <source>
        <dbReference type="EMBL" id="CAE07669.1"/>
    </source>
</evidence>
<dbReference type="Gene3D" id="3.40.50.300">
    <property type="entry name" value="P-loop containing nucleotide triphosphate hydrolases"/>
    <property type="match status" value="1"/>
</dbReference>
<dbReference type="PANTHER" id="PTHR43553:SF24">
    <property type="entry name" value="ENERGY-COUPLING FACTOR TRANSPORTER ATP-BINDING PROTEIN ECFA1"/>
    <property type="match status" value="1"/>
</dbReference>
<dbReference type="SUPFAM" id="SSF52540">
    <property type="entry name" value="P-loop containing nucleoside triphosphate hydrolases"/>
    <property type="match status" value="1"/>
</dbReference>
<dbReference type="InterPro" id="IPR027417">
    <property type="entry name" value="P-loop_NTPase"/>
</dbReference>
<keyword evidence="7" id="KW-1185">Reference proteome</keyword>
<dbReference type="eggNOG" id="COG1122">
    <property type="taxonomic scope" value="Bacteria"/>
</dbReference>
<feature type="domain" description="ABC transporter" evidence="5">
    <location>
        <begin position="2"/>
        <end position="214"/>
    </location>
</feature>
<evidence type="ECO:0000256" key="2">
    <source>
        <dbReference type="ARBA" id="ARBA00022448"/>
    </source>
</evidence>
<dbReference type="HOGENOM" id="CLU_000604_1_22_3"/>
<sequence>MLELQALNYAPATASGPLLQDVALKADIGRPVLVAGASGSGKTSLLEVIAGLSGQQRGSICWKGQELSQRQRRWLGGMVFQFPERHFLGLTIAQELRLGHRRLGGDQQQAALNTVGLANIRLSDAPERLSGGQQRRLALAVQLLRGAELLLLDEPTAGLDWSVRADVLNLLSQLSKQRVLIVVTHEPQLFHDWSCERYQLRNGRLEPVTTLPAA</sequence>
<dbReference type="PANTHER" id="PTHR43553">
    <property type="entry name" value="HEAVY METAL TRANSPORTER"/>
    <property type="match status" value="1"/>
</dbReference>
<evidence type="ECO:0000313" key="7">
    <source>
        <dbReference type="Proteomes" id="UP000001422"/>
    </source>
</evidence>
<name>Q7U732_PARMW</name>
<dbReference type="GO" id="GO:0043190">
    <property type="term" value="C:ATP-binding cassette (ABC) transporter complex"/>
    <property type="evidence" value="ECO:0007669"/>
    <property type="project" value="TreeGrafter"/>
</dbReference>
<dbReference type="CDD" id="cd03225">
    <property type="entry name" value="ABC_cobalt_CbiO_domain1"/>
    <property type="match status" value="1"/>
</dbReference>
<dbReference type="InterPro" id="IPR050095">
    <property type="entry name" value="ECF_ABC_transporter_ATP-bd"/>
</dbReference>
<dbReference type="PROSITE" id="PS00211">
    <property type="entry name" value="ABC_TRANSPORTER_1"/>
    <property type="match status" value="1"/>
</dbReference>
<dbReference type="Pfam" id="PF00005">
    <property type="entry name" value="ABC_tran"/>
    <property type="match status" value="1"/>
</dbReference>
<organism evidence="6 7">
    <name type="scientific">Parasynechococcus marenigrum (strain WH8102)</name>
    <dbReference type="NCBI Taxonomy" id="84588"/>
    <lineage>
        <taxon>Bacteria</taxon>
        <taxon>Bacillati</taxon>
        <taxon>Cyanobacteriota</taxon>
        <taxon>Cyanophyceae</taxon>
        <taxon>Synechococcales</taxon>
        <taxon>Prochlorococcaceae</taxon>
        <taxon>Parasynechococcus</taxon>
        <taxon>Parasynechococcus marenigrum</taxon>
    </lineage>
</organism>
<reference evidence="6 7" key="1">
    <citation type="journal article" date="2003" name="Nature">
        <title>The genome of a motile marine Synechococcus.</title>
        <authorList>
            <person name="Palenik B."/>
            <person name="Brahamsha B."/>
            <person name="Larimer F."/>
            <person name="Land M."/>
            <person name="Hauser L."/>
            <person name="Chain P."/>
            <person name="Lamerdin J."/>
            <person name="Regala W."/>
            <person name="Allen E.A."/>
            <person name="McCarren J."/>
            <person name="Paulsen I."/>
            <person name="Dufresne A."/>
            <person name="Partensky F."/>
            <person name="Webb E."/>
            <person name="Waterbury J."/>
        </authorList>
    </citation>
    <scope>NUCLEOTIDE SEQUENCE [LARGE SCALE GENOMIC DNA]</scope>
    <source>
        <strain evidence="6 7">WH8102</strain>
    </source>
</reference>
<keyword evidence="4 6" id="KW-0067">ATP-binding</keyword>
<dbReference type="GO" id="GO:0005524">
    <property type="term" value="F:ATP binding"/>
    <property type="evidence" value="ECO:0007669"/>
    <property type="project" value="UniProtKB-KW"/>
</dbReference>
<keyword evidence="3" id="KW-0547">Nucleotide-binding</keyword>
<dbReference type="GO" id="GO:0042626">
    <property type="term" value="F:ATPase-coupled transmembrane transporter activity"/>
    <property type="evidence" value="ECO:0007669"/>
    <property type="project" value="TreeGrafter"/>
</dbReference>
<comment type="similarity">
    <text evidence="1">Belongs to the ABC transporter superfamily.</text>
</comment>
<keyword evidence="2" id="KW-0813">Transport</keyword>
<dbReference type="InterPro" id="IPR017871">
    <property type="entry name" value="ABC_transporter-like_CS"/>
</dbReference>
<dbReference type="Proteomes" id="UP000001422">
    <property type="component" value="Chromosome"/>
</dbReference>
<accession>Q7U732</accession>
<evidence type="ECO:0000256" key="4">
    <source>
        <dbReference type="ARBA" id="ARBA00022840"/>
    </source>
</evidence>
<evidence type="ECO:0000259" key="5">
    <source>
        <dbReference type="PROSITE" id="PS50893"/>
    </source>
</evidence>
<dbReference type="RefSeq" id="WP_011128019.1">
    <property type="nucleotide sequence ID" value="NC_005070.1"/>
</dbReference>
<dbReference type="SMART" id="SM00382">
    <property type="entry name" value="AAA"/>
    <property type="match status" value="1"/>
</dbReference>
<evidence type="ECO:0000256" key="3">
    <source>
        <dbReference type="ARBA" id="ARBA00022741"/>
    </source>
</evidence>
<dbReference type="STRING" id="84588.SYNW1154"/>
<dbReference type="GO" id="GO:0016887">
    <property type="term" value="F:ATP hydrolysis activity"/>
    <property type="evidence" value="ECO:0007669"/>
    <property type="project" value="InterPro"/>
</dbReference>
<gene>
    <name evidence="6" type="ordered locus">SYNW1154</name>
</gene>
<evidence type="ECO:0000256" key="1">
    <source>
        <dbReference type="ARBA" id="ARBA00005417"/>
    </source>
</evidence>
<dbReference type="PROSITE" id="PS50893">
    <property type="entry name" value="ABC_TRANSPORTER_2"/>
    <property type="match status" value="1"/>
</dbReference>